<dbReference type="STRING" id="443218.AS9A_0167"/>
<protein>
    <recommendedName>
        <fullName evidence="10">2,3-dihydroxyphenylpropionate/2,3-dihydroxicinnamic acid 1,2-dioxygenase</fullName>
        <ecNumber evidence="10">1.13.11.16</ecNumber>
    </recommendedName>
    <alternativeName>
        <fullName evidence="10">3-carboxyethylcatechol 2,3-dioxygenase</fullName>
    </alternativeName>
</protein>
<comment type="catalytic activity">
    <reaction evidence="1 10">
        <text>(2E)-3-(2,3-dihydroxyphenyl)prop-2-enoate + O2 = (2Z,4E,7E)-2-hydroxy-6-oxonona-2,4,7-trienedioate + H(+)</text>
        <dbReference type="Rhea" id="RHEA:25054"/>
        <dbReference type="ChEBI" id="CHEBI:15378"/>
        <dbReference type="ChEBI" id="CHEBI:15379"/>
        <dbReference type="ChEBI" id="CHEBI:58642"/>
        <dbReference type="ChEBI" id="CHEBI:66888"/>
        <dbReference type="EC" id="1.13.11.16"/>
    </reaction>
</comment>
<evidence type="ECO:0000256" key="8">
    <source>
        <dbReference type="ARBA" id="ARBA00023002"/>
    </source>
</evidence>
<dbReference type="OrthoDB" id="8673673at2"/>
<dbReference type="GO" id="GO:0008198">
    <property type="term" value="F:ferrous iron binding"/>
    <property type="evidence" value="ECO:0007669"/>
    <property type="project" value="InterPro"/>
</dbReference>
<reference evidence="12 13" key="1">
    <citation type="journal article" date="2011" name="J. Bacteriol.">
        <title>Complete genome sequence of Amycolicicoccus subflavus DQS3-9A1T, an actinomycete isolated from crude oil-polluted soil.</title>
        <authorList>
            <person name="Cai M."/>
            <person name="Chen W.M."/>
            <person name="Nie Y."/>
            <person name="Chi C.Q."/>
            <person name="Wang Y.N."/>
            <person name="Tang Y.Q."/>
            <person name="Li G.Y."/>
            <person name="Wu X.L."/>
        </authorList>
    </citation>
    <scope>NUCLEOTIDE SEQUENCE [LARGE SCALE GENOMIC DNA]</scope>
    <source>
        <strain evidence="13">DSM 45089 / DQS3-9A1</strain>
    </source>
</reference>
<dbReference type="GO" id="GO:0019380">
    <property type="term" value="P:3-phenylpropionate catabolic process"/>
    <property type="evidence" value="ECO:0007669"/>
    <property type="project" value="UniProtKB-UniRule"/>
</dbReference>
<dbReference type="NCBIfam" id="NF009910">
    <property type="entry name" value="PRK13370.1-4"/>
    <property type="match status" value="1"/>
</dbReference>
<keyword evidence="6 10" id="KW-0058">Aromatic hydrocarbons catabolism</keyword>
<dbReference type="InterPro" id="IPR004183">
    <property type="entry name" value="Xdiol_dOase_suB"/>
</dbReference>
<dbReference type="UniPathway" id="UPA00714"/>
<dbReference type="AlphaFoldDB" id="F6EF48"/>
<dbReference type="RefSeq" id="WP_013804979.1">
    <property type="nucleotide sequence ID" value="NC_015564.1"/>
</dbReference>
<dbReference type="EC" id="1.13.11.16" evidence="10"/>
<dbReference type="HOGENOM" id="CLU_078149_0_0_11"/>
<dbReference type="SUPFAM" id="SSF53213">
    <property type="entry name" value="LigB-like"/>
    <property type="match status" value="1"/>
</dbReference>
<evidence type="ECO:0000313" key="13">
    <source>
        <dbReference type="Proteomes" id="UP000009235"/>
    </source>
</evidence>
<accession>F6EF48</accession>
<feature type="active site" description="Proton donor" evidence="10">
    <location>
        <position position="115"/>
    </location>
</feature>
<evidence type="ECO:0000256" key="2">
    <source>
        <dbReference type="ARBA" id="ARBA00001843"/>
    </source>
</evidence>
<comment type="catalytic activity">
    <reaction evidence="2 10">
        <text>3-(2,3-dihydroxyphenyl)propanoate + O2 = (2Z,4E)-2-hydroxy-6-oxonona-2,4-dienedioate + H(+)</text>
        <dbReference type="Rhea" id="RHEA:23840"/>
        <dbReference type="ChEBI" id="CHEBI:15378"/>
        <dbReference type="ChEBI" id="CHEBI:15379"/>
        <dbReference type="ChEBI" id="CHEBI:46951"/>
        <dbReference type="ChEBI" id="CHEBI:66887"/>
        <dbReference type="EC" id="1.13.11.16"/>
    </reaction>
</comment>
<evidence type="ECO:0000256" key="9">
    <source>
        <dbReference type="ARBA" id="ARBA00023004"/>
    </source>
</evidence>
<comment type="subunit">
    <text evidence="5 10">Homotetramer.</text>
</comment>
<evidence type="ECO:0000256" key="10">
    <source>
        <dbReference type="HAMAP-Rule" id="MF_01653"/>
    </source>
</evidence>
<evidence type="ECO:0000256" key="3">
    <source>
        <dbReference type="ARBA" id="ARBA00005207"/>
    </source>
</evidence>
<evidence type="ECO:0000256" key="6">
    <source>
        <dbReference type="ARBA" id="ARBA00022797"/>
    </source>
</evidence>
<comment type="cofactor">
    <cofactor evidence="10">
        <name>Fe(2+)</name>
        <dbReference type="ChEBI" id="CHEBI:29033"/>
    </cofactor>
</comment>
<dbReference type="InterPro" id="IPR023789">
    <property type="entry name" value="DHPP/DHXA_dioxygenase"/>
</dbReference>
<sequence>MPVALVATSHSPLIGLNDPTTEIRDEVRGVLDDARAFVRDFDPELVVMFAPDHYNGFFYDMMPPFCIGASAHSVGDYGLPTGDLSVDKAAAYDIGASVLAQGVDLAISEDMQVDHGFVQPLLFLFDTLQSVPIVPIFINCVASPLGPARRSMDLGSAVGAALADDDRRILLVGSGGLSHDPPVPRMEDAAPEVIERLLLRGRNPSTEQRATREEKTVKAARAYAAGEAGYRELNPEWDKLVLDALSSGDFARIVDHDNDWFVREGGHSSHEIRTWIAAYAALSGQGPYQVQSRYYRPIKEWFAGFSTTIATPASALAHARVSNKGVVR</sequence>
<evidence type="ECO:0000259" key="11">
    <source>
        <dbReference type="Pfam" id="PF02900"/>
    </source>
</evidence>
<keyword evidence="9 10" id="KW-0408">Iron</keyword>
<feature type="domain" description="Extradiol ring-cleavage dioxygenase class III enzyme subunit B" evidence="11">
    <location>
        <begin position="6"/>
        <end position="305"/>
    </location>
</feature>
<gene>
    <name evidence="10 12" type="primary">mhpB</name>
    <name evidence="12" type="ordered locus">AS9A_0167</name>
</gene>
<comment type="pathway">
    <text evidence="3 10">Aromatic compound metabolism; 3-phenylpropanoate degradation.</text>
</comment>
<evidence type="ECO:0000256" key="7">
    <source>
        <dbReference type="ARBA" id="ARBA00022964"/>
    </source>
</evidence>
<evidence type="ECO:0000313" key="12">
    <source>
        <dbReference type="EMBL" id="AEF38627.1"/>
    </source>
</evidence>
<dbReference type="HAMAP" id="MF_01653">
    <property type="entry name" value="MhpB"/>
    <property type="match status" value="1"/>
</dbReference>
<evidence type="ECO:0000256" key="4">
    <source>
        <dbReference type="ARBA" id="ARBA00007030"/>
    </source>
</evidence>
<feature type="active site" description="Proton acceptor" evidence="10">
    <location>
        <position position="179"/>
    </location>
</feature>
<proteinExistence type="inferred from homology"/>
<dbReference type="Gene3D" id="3.40.830.10">
    <property type="entry name" value="LigB-like"/>
    <property type="match status" value="1"/>
</dbReference>
<keyword evidence="13" id="KW-1185">Reference proteome</keyword>
<comment type="function">
    <text evidence="10">Catalyzes the non-heme iron(II)-dependent oxidative cleavage of 2,3-dihydroxyphenylpropionic acid and 2,3-dihydroxicinnamic acid into 2-hydroxy-6-ketononadienedioate and 2-hydroxy-6-ketononatrienedioate, respectively.</text>
</comment>
<dbReference type="Proteomes" id="UP000009235">
    <property type="component" value="Chromosome"/>
</dbReference>
<keyword evidence="7 10" id="KW-0223">Dioxygenase</keyword>
<dbReference type="GO" id="GO:0047070">
    <property type="term" value="F:3-carboxyethylcatechol 2,3-dioxygenase activity"/>
    <property type="evidence" value="ECO:0007669"/>
    <property type="project" value="UniProtKB-UniRule"/>
</dbReference>
<evidence type="ECO:0000256" key="1">
    <source>
        <dbReference type="ARBA" id="ARBA00001748"/>
    </source>
</evidence>
<dbReference type="EMBL" id="CP002786">
    <property type="protein sequence ID" value="AEF38627.1"/>
    <property type="molecule type" value="Genomic_DNA"/>
</dbReference>
<keyword evidence="8 10" id="KW-0560">Oxidoreductase</keyword>
<comment type="similarity">
    <text evidence="4 10">Belongs to the LigB/MhpB extradiol dioxygenase family.</text>
</comment>
<dbReference type="eggNOG" id="COG3384">
    <property type="taxonomic scope" value="Bacteria"/>
</dbReference>
<name>F6EF48_HOYSD</name>
<organism evidence="12 13">
    <name type="scientific">Hoyosella subflava (strain DSM 45089 / JCM 17490 / NBRC 109087 / DQS3-9A1)</name>
    <name type="common">Amycolicicoccus subflavus</name>
    <dbReference type="NCBI Taxonomy" id="443218"/>
    <lineage>
        <taxon>Bacteria</taxon>
        <taxon>Bacillati</taxon>
        <taxon>Actinomycetota</taxon>
        <taxon>Actinomycetes</taxon>
        <taxon>Mycobacteriales</taxon>
        <taxon>Hoyosellaceae</taxon>
        <taxon>Hoyosella</taxon>
    </lineage>
</organism>
<evidence type="ECO:0000256" key="5">
    <source>
        <dbReference type="ARBA" id="ARBA00011881"/>
    </source>
</evidence>
<dbReference type="Pfam" id="PF02900">
    <property type="entry name" value="LigB"/>
    <property type="match status" value="1"/>
</dbReference>
<dbReference type="KEGG" id="asd:AS9A_0167"/>